<dbReference type="EMBL" id="SWLB01000026">
    <property type="protein sequence ID" value="KAF3321963.1"/>
    <property type="molecule type" value="Genomic_DNA"/>
</dbReference>
<dbReference type="GO" id="GO:0032259">
    <property type="term" value="P:methylation"/>
    <property type="evidence" value="ECO:0007669"/>
    <property type="project" value="UniProtKB-KW"/>
</dbReference>
<name>A0A833QED7_9POAL</name>
<dbReference type="OrthoDB" id="1523883at2759"/>
<dbReference type="PANTHER" id="PTHR31009">
    <property type="entry name" value="S-ADENOSYL-L-METHIONINE:CARBOXYL METHYLTRANSFERASE FAMILY PROTEIN"/>
    <property type="match status" value="1"/>
</dbReference>
<keyword evidence="2" id="KW-1185">Reference proteome</keyword>
<evidence type="ECO:0000313" key="2">
    <source>
        <dbReference type="Proteomes" id="UP000623129"/>
    </source>
</evidence>
<dbReference type="AlphaFoldDB" id="A0A833QED7"/>
<gene>
    <name evidence="1" type="ORF">FCM35_KLT14179</name>
</gene>
<keyword evidence="1" id="KW-0808">Transferase</keyword>
<sequence length="276" mass="31098">MSRNDEQVQLQRVLRMNSGVGETSYAKNSTMQKVIASFTKSMRKDLARDYYRDHLSDKVVIADMGCSTGPNAILMASDAIQSIISVCSDLGHPPPEFQVFLNDLPWNDFNSIFRSLGDYYLSQGGDTEGQLCFILGAPGSFYGRLFLSRSLHYVVSSSSLHWLSEVPEVLQEGSVVNKGRICISKTSNPSVFDAYKKQFQAGFSLFLKCRGVEMMKGGVMVLTFMARRGSDPSAEEDCYMWELLAVALMDLASVVHARTFNYFWLFWIELTRTTYH</sequence>
<evidence type="ECO:0000313" key="1">
    <source>
        <dbReference type="EMBL" id="KAF3321963.1"/>
    </source>
</evidence>
<dbReference type="Proteomes" id="UP000623129">
    <property type="component" value="Unassembled WGS sequence"/>
</dbReference>
<dbReference type="GO" id="GO:0008168">
    <property type="term" value="F:methyltransferase activity"/>
    <property type="evidence" value="ECO:0007669"/>
    <property type="project" value="UniProtKB-KW"/>
</dbReference>
<reference evidence="1" key="1">
    <citation type="submission" date="2020-01" db="EMBL/GenBank/DDBJ databases">
        <title>Genome sequence of Kobresia littledalei, the first chromosome-level genome in the family Cyperaceae.</title>
        <authorList>
            <person name="Qu G."/>
        </authorList>
    </citation>
    <scope>NUCLEOTIDE SEQUENCE</scope>
    <source>
        <strain evidence="1">C.B.Clarke</strain>
        <tissue evidence="1">Leaf</tissue>
    </source>
</reference>
<protein>
    <submittedName>
        <fullName evidence="1">Jasmonate O-methyltransferase-like protein</fullName>
    </submittedName>
</protein>
<dbReference type="InterPro" id="IPR029063">
    <property type="entry name" value="SAM-dependent_MTases_sf"/>
</dbReference>
<accession>A0A833QED7</accession>
<keyword evidence="1" id="KW-0489">Methyltransferase</keyword>
<dbReference type="SUPFAM" id="SSF53335">
    <property type="entry name" value="S-adenosyl-L-methionine-dependent methyltransferases"/>
    <property type="match status" value="1"/>
</dbReference>
<dbReference type="InterPro" id="IPR005299">
    <property type="entry name" value="MeTrfase_7"/>
</dbReference>
<organism evidence="1 2">
    <name type="scientific">Carex littledalei</name>
    <dbReference type="NCBI Taxonomy" id="544730"/>
    <lineage>
        <taxon>Eukaryota</taxon>
        <taxon>Viridiplantae</taxon>
        <taxon>Streptophyta</taxon>
        <taxon>Embryophyta</taxon>
        <taxon>Tracheophyta</taxon>
        <taxon>Spermatophyta</taxon>
        <taxon>Magnoliopsida</taxon>
        <taxon>Liliopsida</taxon>
        <taxon>Poales</taxon>
        <taxon>Cyperaceae</taxon>
        <taxon>Cyperoideae</taxon>
        <taxon>Cariceae</taxon>
        <taxon>Carex</taxon>
        <taxon>Carex subgen. Euthyceras</taxon>
    </lineage>
</organism>
<proteinExistence type="predicted"/>
<dbReference type="Gene3D" id="3.40.50.150">
    <property type="entry name" value="Vaccinia Virus protein VP39"/>
    <property type="match status" value="1"/>
</dbReference>
<dbReference type="Pfam" id="PF03492">
    <property type="entry name" value="Methyltransf_7"/>
    <property type="match status" value="1"/>
</dbReference>
<comment type="caution">
    <text evidence="1">The sequence shown here is derived from an EMBL/GenBank/DDBJ whole genome shotgun (WGS) entry which is preliminary data.</text>
</comment>